<keyword evidence="7 10" id="KW-1015">Disulfide bond</keyword>
<keyword evidence="9" id="KW-0325">Glycoprotein</keyword>
<feature type="disulfide bond" evidence="10">
    <location>
        <begin position="362"/>
        <end position="374"/>
    </location>
</feature>
<dbReference type="Proteomes" id="UP000770661">
    <property type="component" value="Unassembled WGS sequence"/>
</dbReference>
<dbReference type="PANTHER" id="PTHR46513:SF13">
    <property type="entry name" value="EGF-LIKE DOMAIN-CONTAINING PROTEIN"/>
    <property type="match status" value="1"/>
</dbReference>
<dbReference type="AlphaFoldDB" id="A0A8J4Y8P1"/>
<proteinExistence type="predicted"/>
<keyword evidence="12" id="KW-0449">Lipoprotein</keyword>
<evidence type="ECO:0000256" key="11">
    <source>
        <dbReference type="PROSITE-ProRule" id="PRU00461"/>
    </source>
</evidence>
<dbReference type="SMART" id="SM00192">
    <property type="entry name" value="LDLa"/>
    <property type="match status" value="3"/>
</dbReference>
<evidence type="ECO:0000256" key="5">
    <source>
        <dbReference type="ARBA" id="ARBA00022737"/>
    </source>
</evidence>
<name>A0A8J4Y8P1_CHIOP</name>
<evidence type="ECO:0000313" key="13">
    <source>
        <dbReference type="Proteomes" id="UP000770661"/>
    </source>
</evidence>
<dbReference type="SMART" id="SM00135">
    <property type="entry name" value="LY"/>
    <property type="match status" value="5"/>
</dbReference>
<dbReference type="GO" id="GO:0016020">
    <property type="term" value="C:membrane"/>
    <property type="evidence" value="ECO:0007669"/>
    <property type="project" value="UniProtKB-SubCell"/>
</dbReference>
<keyword evidence="13" id="KW-1185">Reference proteome</keyword>
<keyword evidence="2" id="KW-0245">EGF-like domain</keyword>
<dbReference type="Gene3D" id="2.120.10.30">
    <property type="entry name" value="TolB, C-terminal domain"/>
    <property type="match status" value="1"/>
</dbReference>
<dbReference type="InterPro" id="IPR000033">
    <property type="entry name" value="LDLR_classB_rpt"/>
</dbReference>
<gene>
    <name evidence="12" type="primary">LRP1_2</name>
    <name evidence="12" type="ORF">GWK47_008580</name>
</gene>
<dbReference type="Pfam" id="PF00058">
    <property type="entry name" value="Ldl_recept_b"/>
    <property type="match status" value="1"/>
</dbReference>
<feature type="disulfide bond" evidence="10">
    <location>
        <begin position="369"/>
        <end position="387"/>
    </location>
</feature>
<dbReference type="InterPro" id="IPR011042">
    <property type="entry name" value="6-blade_b-propeller_TolB-like"/>
</dbReference>
<dbReference type="SUPFAM" id="SSF57424">
    <property type="entry name" value="LDL receptor-like module"/>
    <property type="match status" value="3"/>
</dbReference>
<evidence type="ECO:0000256" key="6">
    <source>
        <dbReference type="ARBA" id="ARBA00023136"/>
    </source>
</evidence>
<dbReference type="PRINTS" id="PR00261">
    <property type="entry name" value="LDLRECEPTOR"/>
</dbReference>
<comment type="caution">
    <text evidence="12">The sequence shown here is derived from an EMBL/GenBank/DDBJ whole genome shotgun (WGS) entry which is preliminary data.</text>
</comment>
<dbReference type="Pfam" id="PF00057">
    <property type="entry name" value="Ldl_recept_a"/>
    <property type="match status" value="3"/>
</dbReference>
<dbReference type="OrthoDB" id="6357315at2759"/>
<evidence type="ECO:0000313" key="12">
    <source>
        <dbReference type="EMBL" id="KAG0716885.1"/>
    </source>
</evidence>
<dbReference type="SUPFAM" id="SSF63825">
    <property type="entry name" value="YWTD domain"/>
    <property type="match status" value="1"/>
</dbReference>
<dbReference type="Gene3D" id="4.10.400.10">
    <property type="entry name" value="Low-density Lipoprotein Receptor"/>
    <property type="match status" value="3"/>
</dbReference>
<evidence type="ECO:0000256" key="3">
    <source>
        <dbReference type="ARBA" id="ARBA00022583"/>
    </source>
</evidence>
<keyword evidence="3" id="KW-0254">Endocytosis</keyword>
<feature type="repeat" description="LDL-receptor class B" evidence="11">
    <location>
        <begin position="78"/>
        <end position="121"/>
    </location>
</feature>
<dbReference type="InterPro" id="IPR050778">
    <property type="entry name" value="Cueball_EGF_LRP_Nidogen"/>
</dbReference>
<keyword evidence="6" id="KW-0472">Membrane</keyword>
<protein>
    <submittedName>
        <fullName evidence="12">Low-density lipoprotein receptor-related protein 1</fullName>
    </submittedName>
</protein>
<dbReference type="PROSITE" id="PS50068">
    <property type="entry name" value="LDLRA_2"/>
    <property type="match status" value="3"/>
</dbReference>
<evidence type="ECO:0000256" key="8">
    <source>
        <dbReference type="ARBA" id="ARBA00023170"/>
    </source>
</evidence>
<evidence type="ECO:0000256" key="10">
    <source>
        <dbReference type="PROSITE-ProRule" id="PRU00124"/>
    </source>
</evidence>
<keyword evidence="4" id="KW-0732">Signal</keyword>
<dbReference type="InterPro" id="IPR036055">
    <property type="entry name" value="LDL_receptor-like_sf"/>
</dbReference>
<dbReference type="PANTHER" id="PTHR46513">
    <property type="entry name" value="VITELLOGENIN RECEPTOR-LIKE PROTEIN-RELATED-RELATED"/>
    <property type="match status" value="1"/>
</dbReference>
<sequence>MIKGLNLDLEDISDVMIPITSLTRPTTLDYDVRSQFIYYADIQRFVIERSSLNGSIREPIVTSAVFNIEGLAVDWMGRNIYWTDEGVSSIYVCSMENPVKRKMLLHGNLTNARAIVLNPRDGYMYWSVWHFTTWGQELTSAASQSVIEHAWMDGSHRKPFVTTELQWPNGLTIDFKEGFLYWCDGYHNAIGRVKLDGTGQEVVLKGVLLSHPYGIAYHEGFIYWSEFQSGAIKRVKLGSEEPEQLKEESPYIFDLKVFSNSSQQDGNDCTSGVLKCMDLCLATPEGPVCGCATGSQPDPINPKLCVHIANFTEPSLCNEGQFQCKKNLHCIDKRYTCDGDNDCMDASDEDASPDGICEHAQCKGDMFRCGNNQCIDPHWVCDGDQDCANGLDESEEQCLVPHCPADKFRCKVAGQCIPHSWVCDIDRDCGPDDDSDEHDSCGESCCNRWLTCLCDFFFSIYMRDGWLWIYNWKTHYHYEKLLSILRLLAGELMEVPPR</sequence>
<evidence type="ECO:0000256" key="2">
    <source>
        <dbReference type="ARBA" id="ARBA00022536"/>
    </source>
</evidence>
<dbReference type="PROSITE" id="PS51120">
    <property type="entry name" value="LDLRB"/>
    <property type="match status" value="3"/>
</dbReference>
<dbReference type="GO" id="GO:0006897">
    <property type="term" value="P:endocytosis"/>
    <property type="evidence" value="ECO:0007669"/>
    <property type="project" value="UniProtKB-KW"/>
</dbReference>
<keyword evidence="5" id="KW-0677">Repeat</keyword>
<accession>A0A8J4Y8P1</accession>
<dbReference type="FunFam" id="2.120.10.30:FF:000241">
    <property type="entry name" value="Low-density lipoprotein receptor-related protein 6"/>
    <property type="match status" value="1"/>
</dbReference>
<reference evidence="12" key="1">
    <citation type="submission" date="2020-07" db="EMBL/GenBank/DDBJ databases">
        <title>The High-quality genome of the commercially important snow crab, Chionoecetes opilio.</title>
        <authorList>
            <person name="Jeong J.-H."/>
            <person name="Ryu S."/>
        </authorList>
    </citation>
    <scope>NUCLEOTIDE SEQUENCE</scope>
    <source>
        <strain evidence="12">MADBK_172401_WGS</strain>
        <tissue evidence="12">Digestive gland</tissue>
    </source>
</reference>
<comment type="caution">
    <text evidence="10">Lacks conserved residue(s) required for the propagation of feature annotation.</text>
</comment>
<dbReference type="InterPro" id="IPR002172">
    <property type="entry name" value="LDrepeatLR_classA_rpt"/>
</dbReference>
<feature type="repeat" description="LDL-receptor class B" evidence="11">
    <location>
        <begin position="178"/>
        <end position="221"/>
    </location>
</feature>
<evidence type="ECO:0000256" key="1">
    <source>
        <dbReference type="ARBA" id="ARBA00004167"/>
    </source>
</evidence>
<dbReference type="EMBL" id="JACEEZ010018456">
    <property type="protein sequence ID" value="KAG0716885.1"/>
    <property type="molecule type" value="Genomic_DNA"/>
</dbReference>
<comment type="subcellular location">
    <subcellularLocation>
        <location evidence="1">Membrane</location>
        <topology evidence="1">Single-pass membrane protein</topology>
    </subcellularLocation>
</comment>
<evidence type="ECO:0000256" key="9">
    <source>
        <dbReference type="ARBA" id="ARBA00023180"/>
    </source>
</evidence>
<keyword evidence="8 12" id="KW-0675">Receptor</keyword>
<evidence type="ECO:0000256" key="7">
    <source>
        <dbReference type="ARBA" id="ARBA00023157"/>
    </source>
</evidence>
<evidence type="ECO:0000256" key="4">
    <source>
        <dbReference type="ARBA" id="ARBA00022729"/>
    </source>
</evidence>
<dbReference type="CDD" id="cd00112">
    <property type="entry name" value="LDLa"/>
    <property type="match status" value="3"/>
</dbReference>
<feature type="repeat" description="LDL-receptor class B" evidence="11">
    <location>
        <begin position="35"/>
        <end position="77"/>
    </location>
</feature>
<organism evidence="12 13">
    <name type="scientific">Chionoecetes opilio</name>
    <name type="common">Atlantic snow crab</name>
    <name type="synonym">Cancer opilio</name>
    <dbReference type="NCBI Taxonomy" id="41210"/>
    <lineage>
        <taxon>Eukaryota</taxon>
        <taxon>Metazoa</taxon>
        <taxon>Ecdysozoa</taxon>
        <taxon>Arthropoda</taxon>
        <taxon>Crustacea</taxon>
        <taxon>Multicrustacea</taxon>
        <taxon>Malacostraca</taxon>
        <taxon>Eumalacostraca</taxon>
        <taxon>Eucarida</taxon>
        <taxon>Decapoda</taxon>
        <taxon>Pleocyemata</taxon>
        <taxon>Brachyura</taxon>
        <taxon>Eubrachyura</taxon>
        <taxon>Majoidea</taxon>
        <taxon>Majidae</taxon>
        <taxon>Chionoecetes</taxon>
    </lineage>
</organism>